<dbReference type="AlphaFoldDB" id="A0A2R6NRS0"/>
<sequence>MTRPGAGSNQELGAPLHATLLFPTLGARIIRTWPYPILAGLAVRYLPVGFTPALRPDQTQSTVSSKSRRIERTV</sequence>
<keyword evidence="2" id="KW-1185">Reference proteome</keyword>
<comment type="caution">
    <text evidence="1">The sequence shown here is derived from an EMBL/GenBank/DDBJ whole genome shotgun (WGS) entry which is preliminary data.</text>
</comment>
<dbReference type="Proteomes" id="UP000186601">
    <property type="component" value="Unassembled WGS sequence"/>
</dbReference>
<evidence type="ECO:0000313" key="1">
    <source>
        <dbReference type="EMBL" id="PSR75520.1"/>
    </source>
</evidence>
<proteinExistence type="predicted"/>
<accession>A0A2R6NRS0</accession>
<dbReference type="EMBL" id="MLYV02000885">
    <property type="protein sequence ID" value="PSR75520.1"/>
    <property type="molecule type" value="Genomic_DNA"/>
</dbReference>
<reference evidence="1 2" key="1">
    <citation type="submission" date="2018-02" db="EMBL/GenBank/DDBJ databases">
        <title>Genome sequence of the basidiomycete white-rot fungus Phlebia centrifuga.</title>
        <authorList>
            <person name="Granchi Z."/>
            <person name="Peng M."/>
            <person name="de Vries R.P."/>
            <person name="Hilden K."/>
            <person name="Makela M.R."/>
            <person name="Grigoriev I."/>
            <person name="Riley R."/>
        </authorList>
    </citation>
    <scope>NUCLEOTIDE SEQUENCE [LARGE SCALE GENOMIC DNA]</scope>
    <source>
        <strain evidence="1 2">FBCC195</strain>
    </source>
</reference>
<evidence type="ECO:0000313" key="2">
    <source>
        <dbReference type="Proteomes" id="UP000186601"/>
    </source>
</evidence>
<protein>
    <submittedName>
        <fullName evidence="1">Uncharacterized protein</fullName>
    </submittedName>
</protein>
<name>A0A2R6NRS0_9APHY</name>
<gene>
    <name evidence="1" type="ORF">PHLCEN_2v9095</name>
</gene>
<organism evidence="1 2">
    <name type="scientific">Hermanssonia centrifuga</name>
    <dbReference type="NCBI Taxonomy" id="98765"/>
    <lineage>
        <taxon>Eukaryota</taxon>
        <taxon>Fungi</taxon>
        <taxon>Dikarya</taxon>
        <taxon>Basidiomycota</taxon>
        <taxon>Agaricomycotina</taxon>
        <taxon>Agaricomycetes</taxon>
        <taxon>Polyporales</taxon>
        <taxon>Meruliaceae</taxon>
        <taxon>Hermanssonia</taxon>
    </lineage>
</organism>